<accession>V6DFW4</accession>
<evidence type="ECO:0000313" key="3">
    <source>
        <dbReference type="Proteomes" id="UP000018769"/>
    </source>
</evidence>
<evidence type="ECO:0008006" key="4">
    <source>
        <dbReference type="Google" id="ProtNLM"/>
    </source>
</evidence>
<dbReference type="Proteomes" id="UP000018769">
    <property type="component" value="Chromosome I"/>
</dbReference>
<reference evidence="2 3" key="1">
    <citation type="journal article" date="2015" name="Biol. Direct">
        <title>Babela massiliensis, a representative of a widespread bacterial phylum with unusual adaptations to parasitism in amoebae.</title>
        <authorList>
            <person name="Pagnier I."/>
            <person name="Yutin N."/>
            <person name="Croce O."/>
            <person name="Makarova K.S."/>
            <person name="Wolf Y.I."/>
            <person name="Benamar S."/>
            <person name="Raoult D."/>
            <person name="Koonin E.V."/>
            <person name="La Scola B."/>
        </authorList>
    </citation>
    <scope>NUCLEOTIDE SEQUENCE [LARGE SCALE GENOMIC DNA]</scope>
    <source>
        <strain evidence="3">BABL1</strain>
    </source>
</reference>
<evidence type="ECO:0000256" key="1">
    <source>
        <dbReference type="SAM" id="Phobius"/>
    </source>
</evidence>
<gene>
    <name evidence="2" type="ORF">BABL1_gene_583</name>
</gene>
<dbReference type="HOGENOM" id="CLU_1281221_0_0_7"/>
<dbReference type="AlphaFoldDB" id="V6DFW4"/>
<evidence type="ECO:0000313" key="2">
    <source>
        <dbReference type="EMBL" id="CDK30434.1"/>
    </source>
</evidence>
<dbReference type="Gene3D" id="1.25.40.10">
    <property type="entry name" value="Tetratricopeptide repeat domain"/>
    <property type="match status" value="1"/>
</dbReference>
<dbReference type="SUPFAM" id="SSF48452">
    <property type="entry name" value="TPR-like"/>
    <property type="match status" value="1"/>
</dbReference>
<dbReference type="InterPro" id="IPR011990">
    <property type="entry name" value="TPR-like_helical_dom_sf"/>
</dbReference>
<keyword evidence="1" id="KW-0812">Transmembrane</keyword>
<dbReference type="EMBL" id="HG793133">
    <property type="protein sequence ID" value="CDK30434.1"/>
    <property type="molecule type" value="Genomic_DNA"/>
</dbReference>
<name>V6DFW4_9BACT</name>
<dbReference type="KEGG" id="dpb:BABL1_gene_583"/>
<keyword evidence="1" id="KW-1133">Transmembrane helix</keyword>
<dbReference type="RefSeq" id="WP_023791551.1">
    <property type="nucleotide sequence ID" value="NC_023003.1"/>
</dbReference>
<keyword evidence="1" id="KW-0472">Membrane</keyword>
<keyword evidence="3" id="KW-1185">Reference proteome</keyword>
<proteinExistence type="predicted"/>
<sequence>MVYSNLVGNSKYRNYIVLLVMAFVLTSLLGLSWFGYSYYKNKSEQAASQEFAKIAQEYSKKIHLNNKDDLNDIEHILKAAAQKHKNSKLYPLFLSYQAETLLKQNKYKEAAEIFDTIVNSVKQNDPLYYAYSIKRALLKLDSKDTQLESQGYDELKGLANNVNNPLQDMAIYNLGLNEFFKSNKDKAKELWQTIINKDKQDSSWYNLAKSRLESL</sequence>
<dbReference type="eggNOG" id="ENOG502ZFE4">
    <property type="taxonomic scope" value="Bacteria"/>
</dbReference>
<dbReference type="STRING" id="673862.BABL1_gene_583"/>
<protein>
    <recommendedName>
        <fullName evidence="4">TPR repeats containing protein</fullName>
    </recommendedName>
</protein>
<feature type="transmembrane region" description="Helical" evidence="1">
    <location>
        <begin position="15"/>
        <end position="36"/>
    </location>
</feature>
<organism evidence="2 3">
    <name type="scientific">Candidatus Babela massiliensis</name>
    <dbReference type="NCBI Taxonomy" id="673862"/>
    <lineage>
        <taxon>Bacteria</taxon>
        <taxon>Candidatus Babelota</taxon>
        <taxon>Candidatus Babeliae</taxon>
        <taxon>Candidatus Babeliales</taxon>
        <taxon>Candidatus Babeliaceae</taxon>
        <taxon>Candidatus Babela</taxon>
    </lineage>
</organism>